<sequence>MRDLAEETVARTFTERWIATFGVPTTITTDRGTQIESQPFSELTTLLGTNRIRTTAYHPQANGLVERFHRQLKAALAPHCTPERWTEVLPLVLLGIRTAVKEDLNCSAAEMVFGVPLKLLGQFLSPSDKSSWPNPVNYVERLRSHMQNLHLTCFFVIHSFRPQFSCDSVFLGFINVICKVSSTSARSYLSLGIIFRFSTFSALFHLAEFNECLHSSISEVLWMKIQITSTHLRCTSKHNSAAPIFSYKITGLNKLAGFTRTHY</sequence>
<dbReference type="SUPFAM" id="SSF53098">
    <property type="entry name" value="Ribonuclease H-like"/>
    <property type="match status" value="1"/>
</dbReference>
<dbReference type="PROSITE" id="PS50994">
    <property type="entry name" value="INTEGRASE"/>
    <property type="match status" value="1"/>
</dbReference>
<reference evidence="2 3" key="1">
    <citation type="submission" date="2019-07" db="EMBL/GenBank/DDBJ databases">
        <authorList>
            <person name="Jastrzebski P J."/>
            <person name="Paukszto L."/>
            <person name="Jastrzebski P J."/>
        </authorList>
    </citation>
    <scope>NUCLEOTIDE SEQUENCE [LARGE SCALE GENOMIC DNA]</scope>
    <source>
        <strain evidence="2 3">WMS-il1</strain>
    </source>
</reference>
<dbReference type="AlphaFoldDB" id="A0A564Z372"/>
<evidence type="ECO:0000313" key="2">
    <source>
        <dbReference type="EMBL" id="VUZ53876.1"/>
    </source>
</evidence>
<dbReference type="InterPro" id="IPR012337">
    <property type="entry name" value="RNaseH-like_sf"/>
</dbReference>
<evidence type="ECO:0000259" key="1">
    <source>
        <dbReference type="PROSITE" id="PS50994"/>
    </source>
</evidence>
<dbReference type="EMBL" id="CABIJS010000577">
    <property type="protein sequence ID" value="VUZ53876.1"/>
    <property type="molecule type" value="Genomic_DNA"/>
</dbReference>
<name>A0A564Z372_HYMDI</name>
<proteinExistence type="predicted"/>
<evidence type="ECO:0000313" key="3">
    <source>
        <dbReference type="Proteomes" id="UP000321570"/>
    </source>
</evidence>
<dbReference type="GO" id="GO:0003676">
    <property type="term" value="F:nucleic acid binding"/>
    <property type="evidence" value="ECO:0007669"/>
    <property type="project" value="InterPro"/>
</dbReference>
<keyword evidence="3" id="KW-1185">Reference proteome</keyword>
<accession>A0A564Z372</accession>
<organism evidence="2 3">
    <name type="scientific">Hymenolepis diminuta</name>
    <name type="common">Rat tapeworm</name>
    <dbReference type="NCBI Taxonomy" id="6216"/>
    <lineage>
        <taxon>Eukaryota</taxon>
        <taxon>Metazoa</taxon>
        <taxon>Spiralia</taxon>
        <taxon>Lophotrochozoa</taxon>
        <taxon>Platyhelminthes</taxon>
        <taxon>Cestoda</taxon>
        <taxon>Eucestoda</taxon>
        <taxon>Cyclophyllidea</taxon>
        <taxon>Hymenolepididae</taxon>
        <taxon>Hymenolepis</taxon>
    </lineage>
</organism>
<dbReference type="InterPro" id="IPR001584">
    <property type="entry name" value="Integrase_cat-core"/>
</dbReference>
<dbReference type="InterPro" id="IPR036397">
    <property type="entry name" value="RNaseH_sf"/>
</dbReference>
<gene>
    <name evidence="2" type="ORF">WMSIL1_LOCUS12060</name>
</gene>
<protein>
    <recommendedName>
        <fullName evidence="1">Integrase catalytic domain-containing protein</fullName>
    </recommendedName>
</protein>
<dbReference type="PANTHER" id="PTHR38681:SF1">
    <property type="entry name" value="RETROVIRUS-RELATED POL POLYPROTEIN FROM TRANSPOSON 412-LIKE PROTEIN"/>
    <property type="match status" value="1"/>
</dbReference>
<dbReference type="PANTHER" id="PTHR38681">
    <property type="entry name" value="RETROVIRUS-RELATED POL POLYPROTEIN FROM TRANSPOSON 412-LIKE PROTEIN-RELATED"/>
    <property type="match status" value="1"/>
</dbReference>
<dbReference type="GO" id="GO:0015074">
    <property type="term" value="P:DNA integration"/>
    <property type="evidence" value="ECO:0007669"/>
    <property type="project" value="InterPro"/>
</dbReference>
<dbReference type="Proteomes" id="UP000321570">
    <property type="component" value="Unassembled WGS sequence"/>
</dbReference>
<feature type="domain" description="Integrase catalytic" evidence="1">
    <location>
        <begin position="1"/>
        <end position="124"/>
    </location>
</feature>
<dbReference type="Gene3D" id="3.30.420.10">
    <property type="entry name" value="Ribonuclease H-like superfamily/Ribonuclease H"/>
    <property type="match status" value="1"/>
</dbReference>